<keyword evidence="3" id="KW-1185">Reference proteome</keyword>
<feature type="compositionally biased region" description="Basic and acidic residues" evidence="1">
    <location>
        <begin position="98"/>
        <end position="112"/>
    </location>
</feature>
<gene>
    <name evidence="2" type="ORF">Q8A67_012770</name>
</gene>
<proteinExistence type="predicted"/>
<feature type="region of interest" description="Disordered" evidence="1">
    <location>
        <begin position="98"/>
        <end position="127"/>
    </location>
</feature>
<organism evidence="2 3">
    <name type="scientific">Cirrhinus molitorella</name>
    <name type="common">mud carp</name>
    <dbReference type="NCBI Taxonomy" id="172907"/>
    <lineage>
        <taxon>Eukaryota</taxon>
        <taxon>Metazoa</taxon>
        <taxon>Chordata</taxon>
        <taxon>Craniata</taxon>
        <taxon>Vertebrata</taxon>
        <taxon>Euteleostomi</taxon>
        <taxon>Actinopterygii</taxon>
        <taxon>Neopterygii</taxon>
        <taxon>Teleostei</taxon>
        <taxon>Ostariophysi</taxon>
        <taxon>Cypriniformes</taxon>
        <taxon>Cyprinidae</taxon>
        <taxon>Labeoninae</taxon>
        <taxon>Labeonini</taxon>
        <taxon>Cirrhinus</taxon>
    </lineage>
</organism>
<dbReference type="EMBL" id="JAUYZG010000012">
    <property type="protein sequence ID" value="KAK2892782.1"/>
    <property type="molecule type" value="Genomic_DNA"/>
</dbReference>
<reference evidence="2" key="1">
    <citation type="submission" date="2023-08" db="EMBL/GenBank/DDBJ databases">
        <title>Chromosome-level Genome Assembly of mud carp (Cirrhinus molitorella).</title>
        <authorList>
            <person name="Liu H."/>
        </authorList>
    </citation>
    <scope>NUCLEOTIDE SEQUENCE</scope>
    <source>
        <strain evidence="2">Prfri</strain>
        <tissue evidence="2">Muscle</tissue>
    </source>
</reference>
<protein>
    <submittedName>
        <fullName evidence="2">Uncharacterized protein</fullName>
    </submittedName>
</protein>
<comment type="caution">
    <text evidence="2">The sequence shown here is derived from an EMBL/GenBank/DDBJ whole genome shotgun (WGS) entry which is preliminary data.</text>
</comment>
<evidence type="ECO:0000313" key="3">
    <source>
        <dbReference type="Proteomes" id="UP001187343"/>
    </source>
</evidence>
<accession>A0AA88PPV4</accession>
<name>A0AA88PPV4_9TELE</name>
<dbReference type="Proteomes" id="UP001187343">
    <property type="component" value="Unassembled WGS sequence"/>
</dbReference>
<evidence type="ECO:0000313" key="2">
    <source>
        <dbReference type="EMBL" id="KAK2892782.1"/>
    </source>
</evidence>
<dbReference type="AlphaFoldDB" id="A0AA88PPV4"/>
<evidence type="ECO:0000256" key="1">
    <source>
        <dbReference type="SAM" id="MobiDB-lite"/>
    </source>
</evidence>
<sequence>MRSWSFSVPPHPQWSEVKTVTCYRREGMCMCVCVTGLQDVKANCITPFPLPLFSLMAHIRMKECAGPSCSFSSDVVKAYDGFVACPEEFFLSKKLEELERRQSESEGDRESEGGSLRHRSESIVSLG</sequence>